<dbReference type="PANTHER" id="PTHR47592">
    <property type="entry name" value="PBF68 PROTEIN"/>
    <property type="match status" value="1"/>
</dbReference>
<gene>
    <name evidence="2" type="ORF">CK203_049694</name>
</gene>
<organism evidence="2 3">
    <name type="scientific">Vitis vinifera</name>
    <name type="common">Grape</name>
    <dbReference type="NCBI Taxonomy" id="29760"/>
    <lineage>
        <taxon>Eukaryota</taxon>
        <taxon>Viridiplantae</taxon>
        <taxon>Streptophyta</taxon>
        <taxon>Embryophyta</taxon>
        <taxon>Tracheophyta</taxon>
        <taxon>Spermatophyta</taxon>
        <taxon>Magnoliopsida</taxon>
        <taxon>eudicotyledons</taxon>
        <taxon>Gunneridae</taxon>
        <taxon>Pentapetalae</taxon>
        <taxon>rosids</taxon>
        <taxon>Vitales</taxon>
        <taxon>Vitaceae</taxon>
        <taxon>Viteae</taxon>
        <taxon>Vitis</taxon>
    </lineage>
</organism>
<dbReference type="AlphaFoldDB" id="A0A438H0P2"/>
<dbReference type="PANTHER" id="PTHR47592:SF31">
    <property type="entry name" value="ZINC FINGER, CCHC-TYPE-RELATED"/>
    <property type="match status" value="1"/>
</dbReference>
<dbReference type="Proteomes" id="UP000288805">
    <property type="component" value="Unassembled WGS sequence"/>
</dbReference>
<sequence length="177" mass="19232">MWGGGTRAWPVALHRPYISRGGVVQGKVQGWWYDTCATVHVTYDKSLFKTFEDAKRDQKVQMGNEGRSKVLGKGTIEVAFTSGKRVTLINVLYVPDMNKNLVSGNLLGKPSIKAVFESGKLILSKSGNFVGKGLAHVGLSTIKRIVKCGLIACDTKKFENDLCELNGMLTRGGNSAP</sequence>
<evidence type="ECO:0000259" key="1">
    <source>
        <dbReference type="Pfam" id="PF22936"/>
    </source>
</evidence>
<accession>A0A438H0P2</accession>
<proteinExistence type="predicted"/>
<name>A0A438H0P2_VITVI</name>
<dbReference type="EMBL" id="QGNW01000301">
    <property type="protein sequence ID" value="RVW78144.1"/>
    <property type="molecule type" value="Genomic_DNA"/>
</dbReference>
<dbReference type="Pfam" id="PF22936">
    <property type="entry name" value="Pol_BBD"/>
    <property type="match status" value="1"/>
</dbReference>
<comment type="caution">
    <text evidence="2">The sequence shown here is derived from an EMBL/GenBank/DDBJ whole genome shotgun (WGS) entry which is preliminary data.</text>
</comment>
<dbReference type="InterPro" id="IPR054722">
    <property type="entry name" value="PolX-like_BBD"/>
</dbReference>
<reference evidence="2 3" key="1">
    <citation type="journal article" date="2018" name="PLoS Genet.">
        <title>Population sequencing reveals clonal diversity and ancestral inbreeding in the grapevine cultivar Chardonnay.</title>
        <authorList>
            <person name="Roach M.J."/>
            <person name="Johnson D.L."/>
            <person name="Bohlmann J."/>
            <person name="van Vuuren H.J."/>
            <person name="Jones S.J."/>
            <person name="Pretorius I.S."/>
            <person name="Schmidt S.A."/>
            <person name="Borneman A.R."/>
        </authorList>
    </citation>
    <scope>NUCLEOTIDE SEQUENCE [LARGE SCALE GENOMIC DNA]</scope>
    <source>
        <strain evidence="3">cv. Chardonnay</strain>
        <tissue evidence="2">Leaf</tissue>
    </source>
</reference>
<evidence type="ECO:0000313" key="2">
    <source>
        <dbReference type="EMBL" id="RVW78144.1"/>
    </source>
</evidence>
<evidence type="ECO:0000313" key="3">
    <source>
        <dbReference type="Proteomes" id="UP000288805"/>
    </source>
</evidence>
<protein>
    <recommendedName>
        <fullName evidence="1">Retrovirus-related Pol polyprotein from transposon TNT 1-94-like beta-barrel domain-containing protein</fullName>
    </recommendedName>
</protein>
<feature type="domain" description="Retrovirus-related Pol polyprotein from transposon TNT 1-94-like beta-barrel" evidence="1">
    <location>
        <begin position="31"/>
        <end position="107"/>
    </location>
</feature>